<dbReference type="InterPro" id="IPR011059">
    <property type="entry name" value="Metal-dep_hydrolase_composite"/>
</dbReference>
<keyword evidence="3" id="KW-1185">Reference proteome</keyword>
<evidence type="ECO:0000313" key="2">
    <source>
        <dbReference type="EMBL" id="MBE1502142.1"/>
    </source>
</evidence>
<dbReference type="EMBL" id="JADBEG010000001">
    <property type="protein sequence ID" value="MBE1502142.1"/>
    <property type="molecule type" value="Genomic_DNA"/>
</dbReference>
<dbReference type="InterPro" id="IPR032466">
    <property type="entry name" value="Metal_Hydrolase"/>
</dbReference>
<dbReference type="SUPFAM" id="SSF51556">
    <property type="entry name" value="Metallo-dependent hydrolases"/>
    <property type="match status" value="1"/>
</dbReference>
<dbReference type="InterPro" id="IPR006680">
    <property type="entry name" value="Amidohydro-rel"/>
</dbReference>
<accession>A0ABR9IG30</accession>
<gene>
    <name evidence="2" type="ORF">H4696_009242</name>
</gene>
<evidence type="ECO:0000259" key="1">
    <source>
        <dbReference type="Pfam" id="PF01979"/>
    </source>
</evidence>
<dbReference type="PANTHER" id="PTHR43135:SF3">
    <property type="entry name" value="ALPHA-D-RIBOSE 1-METHYLPHOSPHONATE 5-TRIPHOSPHATE DIPHOSPHATASE"/>
    <property type="match status" value="1"/>
</dbReference>
<dbReference type="Gene3D" id="2.30.40.10">
    <property type="entry name" value="Urease, subunit C, domain 1"/>
    <property type="match status" value="1"/>
</dbReference>
<name>A0ABR9IG30_9PSEU</name>
<organism evidence="2 3">
    <name type="scientific">Amycolatopsis lexingtonensis</name>
    <dbReference type="NCBI Taxonomy" id="218822"/>
    <lineage>
        <taxon>Bacteria</taxon>
        <taxon>Bacillati</taxon>
        <taxon>Actinomycetota</taxon>
        <taxon>Actinomycetes</taxon>
        <taxon>Pseudonocardiales</taxon>
        <taxon>Pseudonocardiaceae</taxon>
        <taxon>Amycolatopsis</taxon>
    </lineage>
</organism>
<protein>
    <submittedName>
        <fullName evidence="2">Imidazolonepropionase-like amidohydrolase</fullName>
    </submittedName>
</protein>
<comment type="caution">
    <text evidence="2">The sequence shown here is derived from an EMBL/GenBank/DDBJ whole genome shotgun (WGS) entry which is preliminary data.</text>
</comment>
<dbReference type="Pfam" id="PF01979">
    <property type="entry name" value="Amidohydro_1"/>
    <property type="match status" value="1"/>
</dbReference>
<dbReference type="PANTHER" id="PTHR43135">
    <property type="entry name" value="ALPHA-D-RIBOSE 1-METHYLPHOSPHONATE 5-TRIPHOSPHATE DIPHOSPHATASE"/>
    <property type="match status" value="1"/>
</dbReference>
<feature type="domain" description="Amidohydrolase-related" evidence="1">
    <location>
        <begin position="59"/>
        <end position="396"/>
    </location>
</feature>
<dbReference type="RefSeq" id="WP_086863033.1">
    <property type="nucleotide sequence ID" value="NZ_JADBEG010000001.1"/>
</dbReference>
<dbReference type="Proteomes" id="UP000631670">
    <property type="component" value="Unassembled WGS sequence"/>
</dbReference>
<dbReference type="Gene3D" id="3.20.20.140">
    <property type="entry name" value="Metal-dependent hydrolases"/>
    <property type="match status" value="1"/>
</dbReference>
<dbReference type="SUPFAM" id="SSF51338">
    <property type="entry name" value="Composite domain of metallo-dependent hydrolases"/>
    <property type="match status" value="1"/>
</dbReference>
<sequence>MTAPGPLLIEVSRLLRGPLGECVPDAAVLVVDGKIAEAGPRESVPAPESARRLAFPGATLVPGLIDGHVHLAMDGGADPVGALLAAGPGEVEAGMAERAARLVTSGVTTVRDLGDRPPRVAGLRREIDAGTRPGPRILAALAPLTPPGGHCWFFGGEVSGETAMRNLVRANAEAGADVIKVMASGGSLTPGGAAMWESQFTQAEVKAVVAEAHALGLPVAAHAHGTESIEFAVDAGVDTIEHCYWLAGDAQWHRREDVARRMASSGIAACCTAGPRDWLVQRATLGEAAARPLFDRIAWLDALGVPILPGSDGGVRNAVFGEYAGLLGMYEWLGFSPERVLELATSSAADILGLSSVTGRVLPGLDADLLVVDGDPRTSTSVLANVRLVVARGRVVG</sequence>
<dbReference type="InterPro" id="IPR051781">
    <property type="entry name" value="Metallo-dep_Hydrolase"/>
</dbReference>
<proteinExistence type="predicted"/>
<evidence type="ECO:0000313" key="3">
    <source>
        <dbReference type="Proteomes" id="UP000631670"/>
    </source>
</evidence>
<reference evidence="2 3" key="1">
    <citation type="submission" date="2020-10" db="EMBL/GenBank/DDBJ databases">
        <title>Sequencing the genomes of 1000 actinobacteria strains.</title>
        <authorList>
            <person name="Klenk H.-P."/>
        </authorList>
    </citation>
    <scope>NUCLEOTIDE SEQUENCE [LARGE SCALE GENOMIC DNA]</scope>
    <source>
        <strain evidence="2 3">DSM 44653</strain>
    </source>
</reference>